<feature type="region of interest" description="Disordered" evidence="14">
    <location>
        <begin position="869"/>
        <end position="900"/>
    </location>
</feature>
<evidence type="ECO:0000256" key="4">
    <source>
        <dbReference type="ARBA" id="ARBA00022574"/>
    </source>
</evidence>
<dbReference type="InterPro" id="IPR036322">
    <property type="entry name" value="WD40_repeat_dom_sf"/>
</dbReference>
<dbReference type="GO" id="GO:0005930">
    <property type="term" value="C:axoneme"/>
    <property type="evidence" value="ECO:0007669"/>
    <property type="project" value="UniProtKB-ARBA"/>
</dbReference>
<dbReference type="AlphaFoldDB" id="A0A7R9ILY6"/>
<keyword evidence="8" id="KW-0966">Cell projection</keyword>
<feature type="repeat" description="WD" evidence="13">
    <location>
        <begin position="549"/>
        <end position="582"/>
    </location>
</feature>
<dbReference type="PROSITE" id="PS00678">
    <property type="entry name" value="WD_REPEATS_1"/>
    <property type="match status" value="1"/>
</dbReference>
<organism evidence="15">
    <name type="scientific">Timema tahoe</name>
    <dbReference type="NCBI Taxonomy" id="61484"/>
    <lineage>
        <taxon>Eukaryota</taxon>
        <taxon>Metazoa</taxon>
        <taxon>Ecdysozoa</taxon>
        <taxon>Arthropoda</taxon>
        <taxon>Hexapoda</taxon>
        <taxon>Insecta</taxon>
        <taxon>Pterygota</taxon>
        <taxon>Neoptera</taxon>
        <taxon>Polyneoptera</taxon>
        <taxon>Phasmatodea</taxon>
        <taxon>Timematodea</taxon>
        <taxon>Timematoidea</taxon>
        <taxon>Timematidae</taxon>
        <taxon>Timema</taxon>
    </lineage>
</organism>
<dbReference type="Gene3D" id="2.130.10.10">
    <property type="entry name" value="YVTN repeat-like/Quinoprotein amine dehydrogenase"/>
    <property type="match status" value="3"/>
</dbReference>
<evidence type="ECO:0000256" key="14">
    <source>
        <dbReference type="SAM" id="MobiDB-lite"/>
    </source>
</evidence>
<feature type="repeat" description="WD" evidence="13">
    <location>
        <begin position="675"/>
        <end position="706"/>
    </location>
</feature>
<dbReference type="PROSITE" id="PS50082">
    <property type="entry name" value="WD_REPEATS_2"/>
    <property type="match status" value="4"/>
</dbReference>
<protein>
    <recommendedName>
        <fullName evidence="10">Cilia- and flagella-associated protein 52</fullName>
    </recommendedName>
</protein>
<keyword evidence="7" id="KW-0969">Cilium</keyword>
<dbReference type="InterPro" id="IPR001680">
    <property type="entry name" value="WD40_rpt"/>
</dbReference>
<comment type="similarity">
    <text evidence="9">Belongs to the CFAP52 family.</text>
</comment>
<dbReference type="GO" id="GO:0031514">
    <property type="term" value="C:motile cilium"/>
    <property type="evidence" value="ECO:0007669"/>
    <property type="project" value="UniProtKB-SubCell"/>
</dbReference>
<evidence type="ECO:0000256" key="11">
    <source>
        <dbReference type="ARBA" id="ARBA00046056"/>
    </source>
</evidence>
<keyword evidence="5" id="KW-0677">Repeat</keyword>
<evidence type="ECO:0000256" key="13">
    <source>
        <dbReference type="PROSITE-ProRule" id="PRU00221"/>
    </source>
</evidence>
<evidence type="ECO:0000256" key="5">
    <source>
        <dbReference type="ARBA" id="ARBA00022737"/>
    </source>
</evidence>
<dbReference type="InterPro" id="IPR020472">
    <property type="entry name" value="WD40_PAC1"/>
</dbReference>
<dbReference type="PROSITE" id="PS50294">
    <property type="entry name" value="WD_REPEATS_REGION"/>
    <property type="match status" value="3"/>
</dbReference>
<dbReference type="FunFam" id="2.130.10.10:FF:000207">
    <property type="entry name" value="Cilia- and flagella-associated protein 52"/>
    <property type="match status" value="1"/>
</dbReference>
<dbReference type="CDD" id="cd00200">
    <property type="entry name" value="WD40"/>
    <property type="match status" value="1"/>
</dbReference>
<evidence type="ECO:0000256" key="3">
    <source>
        <dbReference type="ARBA" id="ARBA00022490"/>
    </source>
</evidence>
<dbReference type="FunFam" id="2.130.10.10:FF:001320">
    <property type="entry name" value="Predicted protein"/>
    <property type="match status" value="1"/>
</dbReference>
<evidence type="ECO:0000256" key="2">
    <source>
        <dbReference type="ARBA" id="ARBA00004496"/>
    </source>
</evidence>
<dbReference type="SUPFAM" id="SSF50978">
    <property type="entry name" value="WD40 repeat-like"/>
    <property type="match status" value="2"/>
</dbReference>
<dbReference type="SMART" id="SM00320">
    <property type="entry name" value="WD40"/>
    <property type="match status" value="10"/>
</dbReference>
<reference evidence="15" key="1">
    <citation type="submission" date="2020-11" db="EMBL/GenBank/DDBJ databases">
        <authorList>
            <person name="Tran Van P."/>
        </authorList>
    </citation>
    <scope>NUCLEOTIDE SEQUENCE</scope>
</reference>
<feature type="repeat" description="WD" evidence="13">
    <location>
        <begin position="505"/>
        <end position="539"/>
    </location>
</feature>
<gene>
    <name evidence="15" type="ORF">TTEB3V08_LOCUS8604</name>
</gene>
<evidence type="ECO:0000256" key="12">
    <source>
        <dbReference type="ARBA" id="ARBA00047117"/>
    </source>
</evidence>
<dbReference type="EMBL" id="OE003938">
    <property type="protein sequence ID" value="CAD7460682.1"/>
    <property type="molecule type" value="Genomic_DNA"/>
</dbReference>
<proteinExistence type="inferred from homology"/>
<evidence type="ECO:0000313" key="15">
    <source>
        <dbReference type="EMBL" id="CAD7460682.1"/>
    </source>
</evidence>
<evidence type="ECO:0000256" key="7">
    <source>
        <dbReference type="ARBA" id="ARBA00023069"/>
    </source>
</evidence>
<evidence type="ECO:0000256" key="10">
    <source>
        <dbReference type="ARBA" id="ARBA00029552"/>
    </source>
</evidence>
<evidence type="ECO:0000256" key="8">
    <source>
        <dbReference type="ARBA" id="ARBA00023273"/>
    </source>
</evidence>
<comment type="function">
    <text evidence="11">Microtubule inner protein (MIP) part of the dynein-decorated doublet microtubules (DMTs) in cilia axoneme. Important for proper ciliary and flagellar beating. May act in cooperation with CFAP45 and axonemal dynein subunit DNAH11. May play a role in cell growth and/or survival.</text>
</comment>
<dbReference type="PANTHER" id="PTHR13720:SF14">
    <property type="entry name" value="CILIA- AND FLAGELLA-ASSOCIATED PROTEIN 52"/>
    <property type="match status" value="1"/>
</dbReference>
<comment type="subunit">
    <text evidence="12">Microtubule inner protein component of sperm flagellar doublet microtubules. Interacts with BRCA2. Interacts with the CCT chaperonin complex. Interacts with HSP70. Interacts with AK8. Interacts with CFAP45. Interacts with DNAI1. Interacts with IQDC.</text>
</comment>
<sequence length="900" mass="98101">MEDDIVVEEVSELQLASIIGFDVNGLRLHPDDIHIVYPLGSKVVIQNWETKHQSFLSGHTNIISSIDISPNGKYVASGQINHMGFKSSVIVWDFEKRELHAKYEIHKVRVECVAFSCDSVYLVSLGGRDDSNIIVWDVEARDAMCGNLSNTGTSGDAAVLYTTNQRGLCFVSGGINNLRVWTINPQLRNLQVVEVALGMIRRHIHCMVIDERDDFLFCGTTTGDIMKVKLNYSHDVRAHKPIKNPVLLGCYGKYGGKKKLLSGEPCERFRNGVTALLLLPKDLEDRMVVGAGDGTVEMVREKEVCLPKGSPIRIPSLPQLRVLKSTNVDSGVTSLILNGELLFAGTQLCEIHTVHVETFDVVRHTTCHTNAIFGIAFVQLSSTRPGIEPGTHFSDSLRWSNGPRRTITGRSGFKSRVECTEGGFLALYPSKCGSNYSDVFATGSKEDIRIWKTTSSQELLRICVDNFTCSSLQFKHDGTAIVSGWNDGVIRSFTPQTGRLIFAIHNAHYRGVSAIAINSRGDTIVSGGGEGQVRVWDISPNIQSLKGVLKEHKSPVSSIHMCRTDTSVVSASMDGTCIIWDIVRMVRQQILFANTQFMCARYCPTGVQVVTAGTDRRIGYWEVYDGSLVRELEGSTASGLNALDVNSKGDLIVTGGNDQVIKLWKYMEGVSTHVGLGHAGIITAVTFSPDNRYIVSVSADGGIFRWVNPYWDLPHEAEEGEEDEVRSLPSSAGTRSTCSLREEDLALHAEDQPPASPGPRPVPSPDVGVVCECSQRRKNLGRACKCLEGGKKESQGDSKSTSARSNQSKISANLRSGAGKKCVCPPRGDRTPLCSCGAAVNSRNTGNCVRGRKPGTSAGENIMNIDQKIKTNNGKSSSPGSKSGSKTVSARSNKCPWMTK</sequence>
<evidence type="ECO:0000256" key="6">
    <source>
        <dbReference type="ARBA" id="ARBA00022846"/>
    </source>
</evidence>
<feature type="region of interest" description="Disordered" evidence="14">
    <location>
        <begin position="789"/>
        <end position="812"/>
    </location>
</feature>
<feature type="compositionally biased region" description="Polar residues" evidence="14">
    <location>
        <begin position="797"/>
        <end position="812"/>
    </location>
</feature>
<keyword evidence="3" id="KW-0963">Cytoplasm</keyword>
<name>A0A7R9ILY6_9NEOP</name>
<accession>A0A7R9ILY6</accession>
<dbReference type="PRINTS" id="PR00320">
    <property type="entry name" value="GPROTEINBRPT"/>
</dbReference>
<feature type="repeat" description="WD" evidence="13">
    <location>
        <begin position="633"/>
        <end position="674"/>
    </location>
</feature>
<dbReference type="InterPro" id="IPR019775">
    <property type="entry name" value="WD40_repeat_CS"/>
</dbReference>
<comment type="subcellular location">
    <subcellularLocation>
        <location evidence="1">Cell projection</location>
        <location evidence="1">Cilium</location>
        <location evidence="1">Flagellum</location>
    </subcellularLocation>
    <subcellularLocation>
        <location evidence="2">Cytoplasm</location>
    </subcellularLocation>
</comment>
<keyword evidence="4 13" id="KW-0853">WD repeat</keyword>
<keyword evidence="6" id="KW-0282">Flagellum</keyword>
<dbReference type="Pfam" id="PF00400">
    <property type="entry name" value="WD40"/>
    <property type="match status" value="6"/>
</dbReference>
<dbReference type="PANTHER" id="PTHR13720">
    <property type="entry name" value="WD-40 REPEAT PROTEIN"/>
    <property type="match status" value="1"/>
</dbReference>
<dbReference type="InterPro" id="IPR015943">
    <property type="entry name" value="WD40/YVTN_repeat-like_dom_sf"/>
</dbReference>
<evidence type="ECO:0000256" key="9">
    <source>
        <dbReference type="ARBA" id="ARBA00029456"/>
    </source>
</evidence>
<evidence type="ECO:0000256" key="1">
    <source>
        <dbReference type="ARBA" id="ARBA00004230"/>
    </source>
</evidence>
<feature type="compositionally biased region" description="Low complexity" evidence="14">
    <location>
        <begin position="874"/>
        <end position="886"/>
    </location>
</feature>
<dbReference type="InterPro" id="IPR050630">
    <property type="entry name" value="WD_repeat_EMAP"/>
</dbReference>